<comment type="caution">
    <text evidence="1">The sequence shown here is derived from an EMBL/GenBank/DDBJ whole genome shotgun (WGS) entry which is preliminary data.</text>
</comment>
<dbReference type="EMBL" id="JAULSN010000006">
    <property type="protein sequence ID" value="KAK3369517.1"/>
    <property type="molecule type" value="Genomic_DNA"/>
</dbReference>
<sequence>MATPAPAFAAMVTPDMRPAAAVMARPTLPLTRADLTLLTGFPDDADRPRSPSPSPAAEQQRVAALLDAAAGTTTTTTSDSQEDTIGHAASILSASGSAELLTCIDAATGDSALHAAARSGNHAAMRALAAAFGPNLSRRWRHERLYYVFVAHANRAGDTALHAAAAGAGGLPAVVSVYRLFVRGWLADETAAAYDTAAGWPAPEDEVYDGEDVGQQEENGHVLAFVLARNKQGKDAAAVAADLGRADVVEWIEALVQRLDPCGKRYDGQQLWRWELGVLRRWRFAPEDGEVAVAGGV</sequence>
<dbReference type="SUPFAM" id="SSF48403">
    <property type="entry name" value="Ankyrin repeat"/>
    <property type="match status" value="1"/>
</dbReference>
<gene>
    <name evidence="1" type="ORF">B0T24DRAFT_722404</name>
</gene>
<dbReference type="AlphaFoldDB" id="A0AAE0K4L9"/>
<keyword evidence="2" id="KW-1185">Reference proteome</keyword>
<evidence type="ECO:0000313" key="1">
    <source>
        <dbReference type="EMBL" id="KAK3369517.1"/>
    </source>
</evidence>
<name>A0AAE0K4L9_9PEZI</name>
<protein>
    <recommendedName>
        <fullName evidence="3">Ankyrin repeat protein</fullName>
    </recommendedName>
</protein>
<dbReference type="Gene3D" id="1.25.40.20">
    <property type="entry name" value="Ankyrin repeat-containing domain"/>
    <property type="match status" value="1"/>
</dbReference>
<accession>A0AAE0K4L9</accession>
<dbReference type="Proteomes" id="UP001287356">
    <property type="component" value="Unassembled WGS sequence"/>
</dbReference>
<evidence type="ECO:0008006" key="3">
    <source>
        <dbReference type="Google" id="ProtNLM"/>
    </source>
</evidence>
<reference evidence="1" key="2">
    <citation type="submission" date="2023-06" db="EMBL/GenBank/DDBJ databases">
        <authorList>
            <consortium name="Lawrence Berkeley National Laboratory"/>
            <person name="Haridas S."/>
            <person name="Hensen N."/>
            <person name="Bonometti L."/>
            <person name="Westerberg I."/>
            <person name="Brannstrom I.O."/>
            <person name="Guillou S."/>
            <person name="Cros-Aarteil S."/>
            <person name="Calhoun S."/>
            <person name="Kuo A."/>
            <person name="Mondo S."/>
            <person name="Pangilinan J."/>
            <person name="Riley R."/>
            <person name="Labutti K."/>
            <person name="Andreopoulos B."/>
            <person name="Lipzen A."/>
            <person name="Chen C."/>
            <person name="Yanf M."/>
            <person name="Daum C."/>
            <person name="Ng V."/>
            <person name="Clum A."/>
            <person name="Steindorff A."/>
            <person name="Ohm R."/>
            <person name="Martin F."/>
            <person name="Silar P."/>
            <person name="Natvig D."/>
            <person name="Lalanne C."/>
            <person name="Gautier V."/>
            <person name="Ament-Velasquez S.L."/>
            <person name="Kruys A."/>
            <person name="Hutchinson M.I."/>
            <person name="Powell A.J."/>
            <person name="Barry K."/>
            <person name="Miller A.N."/>
            <person name="Grigoriev I.V."/>
            <person name="Debuchy R."/>
            <person name="Gladieux P."/>
            <person name="Thoren M.H."/>
            <person name="Johannesson H."/>
        </authorList>
    </citation>
    <scope>NUCLEOTIDE SEQUENCE</scope>
    <source>
        <strain evidence="1">CBS 958.72</strain>
    </source>
</reference>
<organism evidence="1 2">
    <name type="scientific">Lasiosphaeria ovina</name>
    <dbReference type="NCBI Taxonomy" id="92902"/>
    <lineage>
        <taxon>Eukaryota</taxon>
        <taxon>Fungi</taxon>
        <taxon>Dikarya</taxon>
        <taxon>Ascomycota</taxon>
        <taxon>Pezizomycotina</taxon>
        <taxon>Sordariomycetes</taxon>
        <taxon>Sordariomycetidae</taxon>
        <taxon>Sordariales</taxon>
        <taxon>Lasiosphaeriaceae</taxon>
        <taxon>Lasiosphaeria</taxon>
    </lineage>
</organism>
<dbReference type="InterPro" id="IPR036770">
    <property type="entry name" value="Ankyrin_rpt-contain_sf"/>
</dbReference>
<proteinExistence type="predicted"/>
<evidence type="ECO:0000313" key="2">
    <source>
        <dbReference type="Proteomes" id="UP001287356"/>
    </source>
</evidence>
<reference evidence="1" key="1">
    <citation type="journal article" date="2023" name="Mol. Phylogenet. Evol.">
        <title>Genome-scale phylogeny and comparative genomics of the fungal order Sordariales.</title>
        <authorList>
            <person name="Hensen N."/>
            <person name="Bonometti L."/>
            <person name="Westerberg I."/>
            <person name="Brannstrom I.O."/>
            <person name="Guillou S."/>
            <person name="Cros-Aarteil S."/>
            <person name="Calhoun S."/>
            <person name="Haridas S."/>
            <person name="Kuo A."/>
            <person name="Mondo S."/>
            <person name="Pangilinan J."/>
            <person name="Riley R."/>
            <person name="LaButti K."/>
            <person name="Andreopoulos B."/>
            <person name="Lipzen A."/>
            <person name="Chen C."/>
            <person name="Yan M."/>
            <person name="Daum C."/>
            <person name="Ng V."/>
            <person name="Clum A."/>
            <person name="Steindorff A."/>
            <person name="Ohm R.A."/>
            <person name="Martin F."/>
            <person name="Silar P."/>
            <person name="Natvig D.O."/>
            <person name="Lalanne C."/>
            <person name="Gautier V."/>
            <person name="Ament-Velasquez S.L."/>
            <person name="Kruys A."/>
            <person name="Hutchinson M.I."/>
            <person name="Powell A.J."/>
            <person name="Barry K."/>
            <person name="Miller A.N."/>
            <person name="Grigoriev I.V."/>
            <person name="Debuchy R."/>
            <person name="Gladieux P."/>
            <person name="Hiltunen Thoren M."/>
            <person name="Johannesson H."/>
        </authorList>
    </citation>
    <scope>NUCLEOTIDE SEQUENCE</scope>
    <source>
        <strain evidence="1">CBS 958.72</strain>
    </source>
</reference>